<dbReference type="FunFam" id="3.40.50.1360:FF:000005">
    <property type="entry name" value="6-phosphogluconolactonase"/>
    <property type="match status" value="1"/>
</dbReference>
<evidence type="ECO:0000256" key="4">
    <source>
        <dbReference type="ARBA" id="ARBA00013198"/>
    </source>
</evidence>
<keyword evidence="5 6" id="KW-0378">Hydrolase</keyword>
<dbReference type="OrthoDB" id="432544at2759"/>
<dbReference type="FunCoup" id="T1G726">
    <property type="interactions" value="1219"/>
</dbReference>
<dbReference type="InterPro" id="IPR005900">
    <property type="entry name" value="6-phosphogluconolactonase_DevB"/>
</dbReference>
<dbReference type="PANTHER" id="PTHR11054:SF0">
    <property type="entry name" value="6-PHOSPHOGLUCONOLACTONASE"/>
    <property type="match status" value="1"/>
</dbReference>
<name>T1G726_HELRO</name>
<dbReference type="GO" id="GO:0009051">
    <property type="term" value="P:pentose-phosphate shunt, oxidative branch"/>
    <property type="evidence" value="ECO:0000318"/>
    <property type="project" value="GO_Central"/>
</dbReference>
<comment type="catalytic activity">
    <reaction evidence="1 6">
        <text>6-phospho-D-glucono-1,5-lactone + H2O = 6-phospho-D-gluconate + H(+)</text>
        <dbReference type="Rhea" id="RHEA:12556"/>
        <dbReference type="ChEBI" id="CHEBI:15377"/>
        <dbReference type="ChEBI" id="CHEBI:15378"/>
        <dbReference type="ChEBI" id="CHEBI:57955"/>
        <dbReference type="ChEBI" id="CHEBI:58759"/>
        <dbReference type="EC" id="3.1.1.31"/>
    </reaction>
</comment>
<feature type="domain" description="Glucosamine/galactosamine-6-phosphate isomerase" evidence="7">
    <location>
        <begin position="1"/>
        <end position="190"/>
    </location>
</feature>
<dbReference type="OMA" id="IAMSQST"/>
<gene>
    <name evidence="9" type="primary">20216873</name>
    <name evidence="8" type="ORF">HELRODRAFT_88439</name>
</gene>
<evidence type="ECO:0000256" key="2">
    <source>
        <dbReference type="ARBA" id="ARBA00004961"/>
    </source>
</evidence>
<protein>
    <recommendedName>
        <fullName evidence="4 6">6-phosphogluconolactonase</fullName>
        <shortName evidence="6">6PGL</shortName>
        <ecNumber evidence="4 6">3.1.1.31</ecNumber>
    </recommendedName>
</protein>
<dbReference type="EMBL" id="AMQM01007347">
    <property type="status" value="NOT_ANNOTATED_CDS"/>
    <property type="molecule type" value="Genomic_DNA"/>
</dbReference>
<comment type="pathway">
    <text evidence="2 6">Carbohydrate degradation; pentose phosphate pathway; D-ribulose 5-phosphate from D-glucose 6-phosphate (oxidative stage): step 2/3.</text>
</comment>
<sequence length="212" mass="24120">GGSVIKYFSDAIKNTESDWSHWNVLFCDERYVSYDDKESTYGAYYEQFFKHVPIPKEQILNIDYKIPIEDSAKDYENRLKKLVHWDEGSDFLPMVDILLLGLGPDGHVCSLFPGHTLLKEQERWVAAITDSPKPPPNRITLTFPVINNARNLVFVACGEGKSSILKEILENKRLDLPASMVKPVNGNLTWLLDRKAANLLTLPSIQYVHGDL</sequence>
<reference evidence="8 10" key="2">
    <citation type="journal article" date="2013" name="Nature">
        <title>Insights into bilaterian evolution from three spiralian genomes.</title>
        <authorList>
            <person name="Simakov O."/>
            <person name="Marletaz F."/>
            <person name="Cho S.J."/>
            <person name="Edsinger-Gonzales E."/>
            <person name="Havlak P."/>
            <person name="Hellsten U."/>
            <person name="Kuo D.H."/>
            <person name="Larsson T."/>
            <person name="Lv J."/>
            <person name="Arendt D."/>
            <person name="Savage R."/>
            <person name="Osoegawa K."/>
            <person name="de Jong P."/>
            <person name="Grimwood J."/>
            <person name="Chapman J.A."/>
            <person name="Shapiro H."/>
            <person name="Aerts A."/>
            <person name="Otillar R.P."/>
            <person name="Terry A.Y."/>
            <person name="Boore J.L."/>
            <person name="Grigoriev I.V."/>
            <person name="Lindberg D.R."/>
            <person name="Seaver E.C."/>
            <person name="Weisblat D.A."/>
            <person name="Putnam N.H."/>
            <person name="Rokhsar D.S."/>
        </authorList>
    </citation>
    <scope>NUCLEOTIDE SEQUENCE</scope>
</reference>
<dbReference type="CDD" id="cd01400">
    <property type="entry name" value="6PGL"/>
    <property type="match status" value="1"/>
</dbReference>
<dbReference type="RefSeq" id="XP_009028217.1">
    <property type="nucleotide sequence ID" value="XM_009029969.1"/>
</dbReference>
<dbReference type="STRING" id="6412.T1G726"/>
<dbReference type="NCBIfam" id="TIGR01198">
    <property type="entry name" value="pgl"/>
    <property type="match status" value="1"/>
</dbReference>
<dbReference type="InParanoid" id="T1G726"/>
<accession>T1G726</accession>
<organism evidence="9 10">
    <name type="scientific">Helobdella robusta</name>
    <name type="common">Californian leech</name>
    <dbReference type="NCBI Taxonomy" id="6412"/>
    <lineage>
        <taxon>Eukaryota</taxon>
        <taxon>Metazoa</taxon>
        <taxon>Spiralia</taxon>
        <taxon>Lophotrochozoa</taxon>
        <taxon>Annelida</taxon>
        <taxon>Clitellata</taxon>
        <taxon>Hirudinea</taxon>
        <taxon>Rhynchobdellida</taxon>
        <taxon>Glossiphoniidae</taxon>
        <taxon>Helobdella</taxon>
    </lineage>
</organism>
<dbReference type="PANTHER" id="PTHR11054">
    <property type="entry name" value="6-PHOSPHOGLUCONOLACTONASE"/>
    <property type="match status" value="1"/>
</dbReference>
<dbReference type="GO" id="GO:0005829">
    <property type="term" value="C:cytosol"/>
    <property type="evidence" value="ECO:0000318"/>
    <property type="project" value="GO_Central"/>
</dbReference>
<dbReference type="HOGENOM" id="CLU_053947_0_1_1"/>
<dbReference type="InterPro" id="IPR037171">
    <property type="entry name" value="NagB/RpiA_transferase-like"/>
</dbReference>
<dbReference type="GO" id="GO:0017057">
    <property type="term" value="F:6-phosphogluconolactonase activity"/>
    <property type="evidence" value="ECO:0000318"/>
    <property type="project" value="GO_Central"/>
</dbReference>
<dbReference type="Proteomes" id="UP000015101">
    <property type="component" value="Unassembled WGS sequence"/>
</dbReference>
<dbReference type="Pfam" id="PF01182">
    <property type="entry name" value="Glucosamine_iso"/>
    <property type="match status" value="1"/>
</dbReference>
<dbReference type="InterPro" id="IPR039104">
    <property type="entry name" value="6PGL"/>
</dbReference>
<evidence type="ECO:0000313" key="8">
    <source>
        <dbReference type="EMBL" id="ESN93651.1"/>
    </source>
</evidence>
<dbReference type="InterPro" id="IPR006148">
    <property type="entry name" value="Glc/Gal-6P_isomerase"/>
</dbReference>
<dbReference type="UniPathway" id="UPA00115">
    <property type="reaction ID" value="UER00409"/>
</dbReference>
<comment type="similarity">
    <text evidence="3 6">Belongs to the glucosamine/galactosamine-6-phosphate isomerase family. 6-phosphogluconolactonase subfamily.</text>
</comment>
<evidence type="ECO:0000313" key="10">
    <source>
        <dbReference type="Proteomes" id="UP000015101"/>
    </source>
</evidence>
<dbReference type="CTD" id="20216873"/>
<dbReference type="AlphaFoldDB" id="T1G726"/>
<dbReference type="KEGG" id="hro:HELRODRAFT_88439"/>
<evidence type="ECO:0000256" key="6">
    <source>
        <dbReference type="RuleBase" id="RU365095"/>
    </source>
</evidence>
<evidence type="ECO:0000256" key="5">
    <source>
        <dbReference type="ARBA" id="ARBA00022801"/>
    </source>
</evidence>
<evidence type="ECO:0000313" key="9">
    <source>
        <dbReference type="EnsemblMetazoa" id="HelroP88439"/>
    </source>
</evidence>
<comment type="function">
    <text evidence="6">Hydrolysis of 6-phosphogluconolactone to 6-phosphogluconate.</text>
</comment>
<keyword evidence="10" id="KW-1185">Reference proteome</keyword>
<dbReference type="Gene3D" id="3.40.50.1360">
    <property type="match status" value="1"/>
</dbReference>
<reference evidence="9" key="3">
    <citation type="submission" date="2015-06" db="UniProtKB">
        <authorList>
            <consortium name="EnsemblMetazoa"/>
        </authorList>
    </citation>
    <scope>IDENTIFICATION</scope>
</reference>
<dbReference type="SUPFAM" id="SSF100950">
    <property type="entry name" value="NagB/RpiA/CoA transferase-like"/>
    <property type="match status" value="1"/>
</dbReference>
<dbReference type="EnsemblMetazoa" id="HelroT88439">
    <property type="protein sequence ID" value="HelroP88439"/>
    <property type="gene ID" value="HelroG88439"/>
</dbReference>
<dbReference type="GeneID" id="20216873"/>
<evidence type="ECO:0000256" key="1">
    <source>
        <dbReference type="ARBA" id="ARBA00000832"/>
    </source>
</evidence>
<evidence type="ECO:0000259" key="7">
    <source>
        <dbReference type="Pfam" id="PF01182"/>
    </source>
</evidence>
<dbReference type="EMBL" id="KB097599">
    <property type="protein sequence ID" value="ESN93651.1"/>
    <property type="molecule type" value="Genomic_DNA"/>
</dbReference>
<dbReference type="eggNOG" id="KOG3147">
    <property type="taxonomic scope" value="Eukaryota"/>
</dbReference>
<reference evidence="10" key="1">
    <citation type="submission" date="2012-12" db="EMBL/GenBank/DDBJ databases">
        <authorList>
            <person name="Hellsten U."/>
            <person name="Grimwood J."/>
            <person name="Chapman J.A."/>
            <person name="Shapiro H."/>
            <person name="Aerts A."/>
            <person name="Otillar R.P."/>
            <person name="Terry A.Y."/>
            <person name="Boore J.L."/>
            <person name="Simakov O."/>
            <person name="Marletaz F."/>
            <person name="Cho S.-J."/>
            <person name="Edsinger-Gonzales E."/>
            <person name="Havlak P."/>
            <person name="Kuo D.-H."/>
            <person name="Larsson T."/>
            <person name="Lv J."/>
            <person name="Arendt D."/>
            <person name="Savage R."/>
            <person name="Osoegawa K."/>
            <person name="de Jong P."/>
            <person name="Lindberg D.R."/>
            <person name="Seaver E.C."/>
            <person name="Weisblat D.A."/>
            <person name="Putnam N.H."/>
            <person name="Grigoriev I.V."/>
            <person name="Rokhsar D.S."/>
        </authorList>
    </citation>
    <scope>NUCLEOTIDE SEQUENCE</scope>
</reference>
<evidence type="ECO:0000256" key="3">
    <source>
        <dbReference type="ARBA" id="ARBA00010662"/>
    </source>
</evidence>
<dbReference type="EC" id="3.1.1.31" evidence="4 6"/>
<dbReference type="GO" id="GO:0005975">
    <property type="term" value="P:carbohydrate metabolic process"/>
    <property type="evidence" value="ECO:0007669"/>
    <property type="project" value="UniProtKB-UniRule"/>
</dbReference>
<proteinExistence type="inferred from homology"/>